<comment type="caution">
    <text evidence="2">The sequence shown here is derived from an EMBL/GenBank/DDBJ whole genome shotgun (WGS) entry which is preliminary data.</text>
</comment>
<proteinExistence type="predicted"/>
<feature type="region of interest" description="Disordered" evidence="1">
    <location>
        <begin position="676"/>
        <end position="716"/>
    </location>
</feature>
<dbReference type="Proteomes" id="UP001159363">
    <property type="component" value="Chromosome 3"/>
</dbReference>
<accession>A0ABQ9HY22</accession>
<gene>
    <name evidence="2" type="ORF">PR048_008190</name>
</gene>
<reference evidence="2 3" key="1">
    <citation type="submission" date="2023-02" db="EMBL/GenBank/DDBJ databases">
        <title>LHISI_Scaffold_Assembly.</title>
        <authorList>
            <person name="Stuart O.P."/>
            <person name="Cleave R."/>
            <person name="Magrath M.J.L."/>
            <person name="Mikheyev A.S."/>
        </authorList>
    </citation>
    <scope>NUCLEOTIDE SEQUENCE [LARGE SCALE GENOMIC DNA]</scope>
    <source>
        <strain evidence="2">Daus_M_001</strain>
        <tissue evidence="2">Leg muscle</tissue>
    </source>
</reference>
<protein>
    <submittedName>
        <fullName evidence="2">Uncharacterized protein</fullName>
    </submittedName>
</protein>
<sequence>MWRLRAYFRTHFRERAEQCPSPSPTLCCVPTAGAYSVMMASDSNNSLFRCLLGKVGVRMRTKSDGVRSPIGCRIIGHGGHNDKSAFDMFDSCHTRSAMSLVRALHRQGMTLNVASRAIGDSTVEVQNSSEYRGESAALQHQLQPFSTQQNVQPHAVAIQKPGRFLDPRAANQRMRTPTLKNGTAKSFQLCVLVYSCITEASGAEFAQTTSFHLDGGHLEVGLKAFLSSHQNLMSLTAVSSMISQRTKYKNTSELCNVLCKPIIRELRVDDCTGPGPATAHVQRTVTHKVMAIALWCADSEVGLHTDSLKSPFWNQYNILGLCCHIVCEPDQLDQRYKVSCNSHARESIVITSSASAFAVTAFLKTLQSMVTAHAFAKPTWRSEVSMEQHRNEGAGETGYPRENTPTSVIVGHNSHMRKSNPLRLGDHPEMSLNPSLRRAPNSQDILVPALHLSYSPSWGEEEGLCDVSRSRCCQLFTGYSRREGEEGQRQSSECVCLGEGKVEVGHPHRAGRHITGVLELESSVSSVSRFYSKHHFVARFIAVDFLTKLNTISAYTCQKAKSKYRNRIQLERASKKHSSNTHKTPYDRMKWCRERKINIKASEHVDLDVFTQNKRRMQESCRTMQLIDMFSQAYPFPSALHSDAAPYSPHFTLIGSQNLVLKKRRRDPMRVRRDEYGAGTECKDGGNGKQKIPEKTRRPAASFSSIPTFKSDPAGNITRSVYVGCE</sequence>
<feature type="compositionally biased region" description="Basic and acidic residues" evidence="1">
    <location>
        <begin position="676"/>
        <end position="697"/>
    </location>
</feature>
<evidence type="ECO:0000313" key="3">
    <source>
        <dbReference type="Proteomes" id="UP001159363"/>
    </source>
</evidence>
<name>A0ABQ9HY22_9NEOP</name>
<evidence type="ECO:0000256" key="1">
    <source>
        <dbReference type="SAM" id="MobiDB-lite"/>
    </source>
</evidence>
<keyword evidence="3" id="KW-1185">Reference proteome</keyword>
<dbReference type="EMBL" id="JARBHB010000003">
    <property type="protein sequence ID" value="KAJ8888698.1"/>
    <property type="molecule type" value="Genomic_DNA"/>
</dbReference>
<organism evidence="2 3">
    <name type="scientific">Dryococelus australis</name>
    <dbReference type="NCBI Taxonomy" id="614101"/>
    <lineage>
        <taxon>Eukaryota</taxon>
        <taxon>Metazoa</taxon>
        <taxon>Ecdysozoa</taxon>
        <taxon>Arthropoda</taxon>
        <taxon>Hexapoda</taxon>
        <taxon>Insecta</taxon>
        <taxon>Pterygota</taxon>
        <taxon>Neoptera</taxon>
        <taxon>Polyneoptera</taxon>
        <taxon>Phasmatodea</taxon>
        <taxon>Verophasmatodea</taxon>
        <taxon>Anareolatae</taxon>
        <taxon>Phasmatidae</taxon>
        <taxon>Eurycanthinae</taxon>
        <taxon>Dryococelus</taxon>
    </lineage>
</organism>
<evidence type="ECO:0000313" key="2">
    <source>
        <dbReference type="EMBL" id="KAJ8888698.1"/>
    </source>
</evidence>